<reference evidence="1 2" key="1">
    <citation type="journal article" date="2016" name="Mol. Biol. Evol.">
        <title>Genome-Wide Survey of Gut Fungi (Harpellales) Reveals the First Horizontally Transferred Ubiquitin Gene from a Mosquito Host.</title>
        <authorList>
            <person name="Wang Y."/>
            <person name="White M.M."/>
            <person name="Kvist S."/>
            <person name="Moncalvo J.M."/>
        </authorList>
    </citation>
    <scope>NUCLEOTIDE SEQUENCE [LARGE SCALE GENOMIC DNA]</scope>
    <source>
        <strain evidence="1 2">ALG-7-W6</strain>
    </source>
</reference>
<accession>A0A1R0H2G8</accession>
<gene>
    <name evidence="1" type="ORF">AYI68_g2535</name>
</gene>
<proteinExistence type="predicted"/>
<sequence>MSMIKRDHELVESGGYPYAFAPEVDAWREVAEDRDSEASASISISALELSEDLDPSVNLVGEPIMEELVSSLLFLPIIPTEGAVKTLSVVSTGSNGRGVDRQIKGVIPALKSLLGGGEECTSDSMFGVAPPLAAQQQFRSEDLYQSN</sequence>
<name>A0A1R0H2G8_9FUNG</name>
<feature type="non-terminal residue" evidence="1">
    <location>
        <position position="147"/>
    </location>
</feature>
<evidence type="ECO:0000313" key="2">
    <source>
        <dbReference type="Proteomes" id="UP000187455"/>
    </source>
</evidence>
<dbReference type="AlphaFoldDB" id="A0A1R0H2G8"/>
<keyword evidence="2" id="KW-1185">Reference proteome</keyword>
<dbReference type="Proteomes" id="UP000187455">
    <property type="component" value="Unassembled WGS sequence"/>
</dbReference>
<evidence type="ECO:0000313" key="1">
    <source>
        <dbReference type="EMBL" id="OLY83326.1"/>
    </source>
</evidence>
<dbReference type="EMBL" id="LSSL01000954">
    <property type="protein sequence ID" value="OLY83326.1"/>
    <property type="molecule type" value="Genomic_DNA"/>
</dbReference>
<organism evidence="1 2">
    <name type="scientific">Smittium mucronatum</name>
    <dbReference type="NCBI Taxonomy" id="133383"/>
    <lineage>
        <taxon>Eukaryota</taxon>
        <taxon>Fungi</taxon>
        <taxon>Fungi incertae sedis</taxon>
        <taxon>Zoopagomycota</taxon>
        <taxon>Kickxellomycotina</taxon>
        <taxon>Harpellomycetes</taxon>
        <taxon>Harpellales</taxon>
        <taxon>Legeriomycetaceae</taxon>
        <taxon>Smittium</taxon>
    </lineage>
</organism>
<protein>
    <submittedName>
        <fullName evidence="1">Uncharacterized protein</fullName>
    </submittedName>
</protein>
<comment type="caution">
    <text evidence="1">The sequence shown here is derived from an EMBL/GenBank/DDBJ whole genome shotgun (WGS) entry which is preliminary data.</text>
</comment>